<dbReference type="InterPro" id="IPR036191">
    <property type="entry name" value="RRF_sf"/>
</dbReference>
<dbReference type="GO" id="GO:0005829">
    <property type="term" value="C:cytosol"/>
    <property type="evidence" value="ECO:0007669"/>
    <property type="project" value="GOC"/>
</dbReference>
<dbReference type="PANTHER" id="PTHR20982">
    <property type="entry name" value="RIBOSOME RECYCLING FACTOR"/>
    <property type="match status" value="1"/>
</dbReference>
<name>A0A382R9Z8_9ZZZZ</name>
<dbReference type="PANTHER" id="PTHR20982:SF3">
    <property type="entry name" value="MITOCHONDRIAL RIBOSOME RECYCLING FACTOR PSEUDO 1"/>
    <property type="match status" value="1"/>
</dbReference>
<dbReference type="NCBIfam" id="TIGR00496">
    <property type="entry name" value="frr"/>
    <property type="match status" value="1"/>
</dbReference>
<evidence type="ECO:0000256" key="1">
    <source>
        <dbReference type="ARBA" id="ARBA00004496"/>
    </source>
</evidence>
<evidence type="ECO:0000259" key="5">
    <source>
        <dbReference type="Pfam" id="PF01765"/>
    </source>
</evidence>
<dbReference type="FunFam" id="3.30.1360.40:FF:000001">
    <property type="entry name" value="Ribosome-recycling factor"/>
    <property type="match status" value="1"/>
</dbReference>
<dbReference type="HAMAP" id="MF_00040">
    <property type="entry name" value="RRF"/>
    <property type="match status" value="1"/>
</dbReference>
<dbReference type="InterPro" id="IPR023584">
    <property type="entry name" value="Ribosome_recyc_fac_dom"/>
</dbReference>
<dbReference type="GO" id="GO:0002184">
    <property type="term" value="P:cytoplasmic translational termination"/>
    <property type="evidence" value="ECO:0007669"/>
    <property type="project" value="TreeGrafter"/>
</dbReference>
<organism evidence="6">
    <name type="scientific">marine metagenome</name>
    <dbReference type="NCBI Taxonomy" id="408172"/>
    <lineage>
        <taxon>unclassified sequences</taxon>
        <taxon>metagenomes</taxon>
        <taxon>ecological metagenomes</taxon>
    </lineage>
</organism>
<dbReference type="EMBL" id="UINC01120203">
    <property type="protein sequence ID" value="SVC94544.1"/>
    <property type="molecule type" value="Genomic_DNA"/>
</dbReference>
<evidence type="ECO:0000256" key="2">
    <source>
        <dbReference type="ARBA" id="ARBA00005912"/>
    </source>
</evidence>
<evidence type="ECO:0000313" key="6">
    <source>
        <dbReference type="EMBL" id="SVC94544.1"/>
    </source>
</evidence>
<evidence type="ECO:0000256" key="4">
    <source>
        <dbReference type="ARBA" id="ARBA00022917"/>
    </source>
</evidence>
<dbReference type="GO" id="GO:0043023">
    <property type="term" value="F:ribosomal large subunit binding"/>
    <property type="evidence" value="ECO:0007669"/>
    <property type="project" value="TreeGrafter"/>
</dbReference>
<dbReference type="AlphaFoldDB" id="A0A382R9Z8"/>
<accession>A0A382R9Z8</accession>
<sequence length="185" mass="21321">MLDEVKQETSQRMQKSIDAFSSNLRKIRTGRATPDILDSILIDYYGNETPINQLANITVEDSQTLAVSPWEQKFIPEIEQAIVKANLGLNPITSGSVVRIPLPHLTEERRIELTKQVRHEDELSKVSVRNIRRDSIQDLKDFLNEKMISEDDFHKGQLDIQTITDDMIKKIELLSEQKQTELMSF</sequence>
<dbReference type="Gene3D" id="3.30.1360.40">
    <property type="match status" value="1"/>
</dbReference>
<evidence type="ECO:0000256" key="3">
    <source>
        <dbReference type="ARBA" id="ARBA00022490"/>
    </source>
</evidence>
<keyword evidence="3" id="KW-0963">Cytoplasm</keyword>
<comment type="subcellular location">
    <subcellularLocation>
        <location evidence="1">Cytoplasm</location>
    </subcellularLocation>
</comment>
<dbReference type="CDD" id="cd00520">
    <property type="entry name" value="RRF"/>
    <property type="match status" value="1"/>
</dbReference>
<dbReference type="Gene3D" id="1.10.132.20">
    <property type="entry name" value="Ribosome-recycling factor"/>
    <property type="match status" value="1"/>
</dbReference>
<feature type="domain" description="Ribosome recycling factor" evidence="5">
    <location>
        <begin position="21"/>
        <end position="183"/>
    </location>
</feature>
<dbReference type="FunFam" id="1.10.132.20:FF:000001">
    <property type="entry name" value="Ribosome-recycling factor"/>
    <property type="match status" value="1"/>
</dbReference>
<comment type="similarity">
    <text evidence="2">Belongs to the RRF family.</text>
</comment>
<reference evidence="6" key="1">
    <citation type="submission" date="2018-05" db="EMBL/GenBank/DDBJ databases">
        <authorList>
            <person name="Lanie J.A."/>
            <person name="Ng W.-L."/>
            <person name="Kazmierczak K.M."/>
            <person name="Andrzejewski T.M."/>
            <person name="Davidsen T.M."/>
            <person name="Wayne K.J."/>
            <person name="Tettelin H."/>
            <person name="Glass J.I."/>
            <person name="Rusch D."/>
            <person name="Podicherti R."/>
            <person name="Tsui H.-C.T."/>
            <person name="Winkler M.E."/>
        </authorList>
    </citation>
    <scope>NUCLEOTIDE SEQUENCE</scope>
</reference>
<dbReference type="SUPFAM" id="SSF55194">
    <property type="entry name" value="Ribosome recycling factor, RRF"/>
    <property type="match status" value="1"/>
</dbReference>
<gene>
    <name evidence="6" type="ORF">METZ01_LOCUS347398</name>
</gene>
<keyword evidence="4" id="KW-0648">Protein biosynthesis</keyword>
<protein>
    <recommendedName>
        <fullName evidence="5">Ribosome recycling factor domain-containing protein</fullName>
    </recommendedName>
</protein>
<proteinExistence type="inferred from homology"/>
<dbReference type="InterPro" id="IPR002661">
    <property type="entry name" value="Ribosome_recyc_fac"/>
</dbReference>
<dbReference type="Pfam" id="PF01765">
    <property type="entry name" value="RRF"/>
    <property type="match status" value="1"/>
</dbReference>